<feature type="domain" description="FtsK" evidence="7">
    <location>
        <begin position="699"/>
        <end position="893"/>
    </location>
</feature>
<evidence type="ECO:0000259" key="7">
    <source>
        <dbReference type="PROSITE" id="PS50901"/>
    </source>
</evidence>
<dbReference type="Proteomes" id="UP000637513">
    <property type="component" value="Unassembled WGS sequence"/>
</dbReference>
<keyword evidence="1" id="KW-0677">Repeat</keyword>
<keyword evidence="9" id="KW-1185">Reference proteome</keyword>
<name>A0ABR7MUR1_9FIRM</name>
<dbReference type="InterPro" id="IPR050206">
    <property type="entry name" value="FtsK/SpoIIIE/SftA"/>
</dbReference>
<dbReference type="NCBIfam" id="TIGR03928">
    <property type="entry name" value="T7_EssCb_Firm"/>
    <property type="match status" value="1"/>
</dbReference>
<dbReference type="InterPro" id="IPR008984">
    <property type="entry name" value="SMAD_FHA_dom_sf"/>
</dbReference>
<dbReference type="Pfam" id="PF01580">
    <property type="entry name" value="FtsK_SpoIIIE"/>
    <property type="match status" value="2"/>
</dbReference>
<evidence type="ECO:0000313" key="9">
    <source>
        <dbReference type="Proteomes" id="UP000637513"/>
    </source>
</evidence>
<keyword evidence="5" id="KW-0472">Membrane</keyword>
<dbReference type="InterPro" id="IPR002543">
    <property type="entry name" value="FtsK_dom"/>
</dbReference>
<dbReference type="InterPro" id="IPR027417">
    <property type="entry name" value="P-loop_NTPase"/>
</dbReference>
<keyword evidence="2 4" id="KW-0547">Nucleotide-binding</keyword>
<evidence type="ECO:0000259" key="6">
    <source>
        <dbReference type="PROSITE" id="PS50006"/>
    </source>
</evidence>
<organism evidence="8 9">
    <name type="scientific">Jutongia hominis</name>
    <dbReference type="NCBI Taxonomy" id="2763664"/>
    <lineage>
        <taxon>Bacteria</taxon>
        <taxon>Bacillati</taxon>
        <taxon>Bacillota</taxon>
        <taxon>Clostridia</taxon>
        <taxon>Lachnospirales</taxon>
        <taxon>Lachnospiraceae</taxon>
        <taxon>Jutongia</taxon>
    </lineage>
</organism>
<dbReference type="InterPro" id="IPR023839">
    <property type="entry name" value="Firmicutes_EssC_C"/>
</dbReference>
<dbReference type="SMART" id="SM00382">
    <property type="entry name" value="AAA"/>
    <property type="match status" value="2"/>
</dbReference>
<dbReference type="CDD" id="cd00060">
    <property type="entry name" value="FHA"/>
    <property type="match status" value="1"/>
</dbReference>
<dbReference type="PROSITE" id="PS50006">
    <property type="entry name" value="FHA_DOMAIN"/>
    <property type="match status" value="1"/>
</dbReference>
<keyword evidence="5" id="KW-1133">Transmembrane helix</keyword>
<evidence type="ECO:0000256" key="4">
    <source>
        <dbReference type="PROSITE-ProRule" id="PRU00289"/>
    </source>
</evidence>
<dbReference type="InterPro" id="IPR000253">
    <property type="entry name" value="FHA_dom"/>
</dbReference>
<dbReference type="SUPFAM" id="SSF49879">
    <property type="entry name" value="SMAD/FHA domain"/>
    <property type="match status" value="1"/>
</dbReference>
<feature type="transmembrane region" description="Helical" evidence="5">
    <location>
        <begin position="296"/>
        <end position="318"/>
    </location>
</feature>
<evidence type="ECO:0000256" key="2">
    <source>
        <dbReference type="ARBA" id="ARBA00022741"/>
    </source>
</evidence>
<keyword evidence="5" id="KW-0812">Transmembrane</keyword>
<feature type="binding site" evidence="4">
    <location>
        <begin position="719"/>
        <end position="726"/>
    </location>
    <ligand>
        <name>ATP</name>
        <dbReference type="ChEBI" id="CHEBI:30616"/>
    </ligand>
</feature>
<keyword evidence="3 4" id="KW-0067">ATP-binding</keyword>
<dbReference type="SUPFAM" id="SSF52540">
    <property type="entry name" value="P-loop containing nucleoside triphosphate hydrolases"/>
    <property type="match status" value="2"/>
</dbReference>
<evidence type="ECO:0000256" key="5">
    <source>
        <dbReference type="SAM" id="Phobius"/>
    </source>
</evidence>
<evidence type="ECO:0000256" key="1">
    <source>
        <dbReference type="ARBA" id="ARBA00022737"/>
    </source>
</evidence>
<dbReference type="Pfam" id="PF00498">
    <property type="entry name" value="FHA"/>
    <property type="match status" value="1"/>
</dbReference>
<dbReference type="PANTHER" id="PTHR22683">
    <property type="entry name" value="SPORULATION PROTEIN RELATED"/>
    <property type="match status" value="1"/>
</dbReference>
<feature type="domain" description="FtsK" evidence="7">
    <location>
        <begin position="1145"/>
        <end position="1329"/>
    </location>
</feature>
<dbReference type="Gene3D" id="2.60.200.20">
    <property type="match status" value="1"/>
</dbReference>
<evidence type="ECO:0000256" key="3">
    <source>
        <dbReference type="ARBA" id="ARBA00022840"/>
    </source>
</evidence>
<dbReference type="EMBL" id="JACRSW010000027">
    <property type="protein sequence ID" value="MBC8557473.1"/>
    <property type="molecule type" value="Genomic_DNA"/>
</dbReference>
<dbReference type="RefSeq" id="WP_249304673.1">
    <property type="nucleotide sequence ID" value="NZ_JACRSW010000027.1"/>
</dbReference>
<dbReference type="InterPro" id="IPR003593">
    <property type="entry name" value="AAA+_ATPase"/>
</dbReference>
<evidence type="ECO:0000313" key="8">
    <source>
        <dbReference type="EMBL" id="MBC8557473.1"/>
    </source>
</evidence>
<dbReference type="PROSITE" id="PS50901">
    <property type="entry name" value="FTSK"/>
    <property type="match status" value="2"/>
</dbReference>
<sequence>MNYILAIYSKEAFKEYILPSIDNADYEVTLRSKDFYLQDDITLHMEVFTEQWSIKSSSHYAIRKENVRMEKKPLAANDIVQLVTEYGEKLVIIVRGMQSAFHSFTKYMIGNAQSITIGKGEENDISYDFLGRVSKLHAKIVKTPQGYCIENHSSNGTYVDAERVNDTKELSFGAYINIIGLHIVFLGNMLAIDPTAKALVKPNVLKKYTMKEANIVFHGSDRPVQKTERLFHRIPRNYESLESGVIEIEEPPQKPQTKKQSLLAMIAPSFTMALPMLLGCAFMVYASKASGGGSSLYMYSGLVMSVMSAVVGVGWGIINANSQKKEEQENEKHRFEAYSEYLVEKTDEIKAAYEETERRLNVTYPDTMNCMEYDEHTGMLWNRNYFHDDFLCERLGIGEREFPFKIEIPKKKFRLFKDELAEKPAFIKENYQKLYNVPITLNLLQEKLVGVIGGQNKTGAVQIMQILAAQIAANNCYTDVKMGFIYNGESSQDCGNWDFAKWLPHTWSEDHNTRFVASTKEEASEVFHELTKVARGRLNGDGPQTKEGSIPKPYYVIFLSDASLLNGELFAKYVFGREPVCGITTVLLAQSNDDLPNECEFIIENTPEFCGMYHVNESKSSRMQIQFDPIVPMKLEWFARKISALKVVEMEDGGEVPNSITFFEMLHIDRIEEYPVLKQWAKSRTYENIKGQLGEKVGGAPCYLDVHEKYHGPHGLVAGTTGSGKSETLQTYILSLAVNYSPDDIGFFIIDYKGGGMANLFDGLPHMIGSISNLSGNQVKRAMISIKSENRRRQRVFSENGVNNINLYTKLYKNGEAKEPIPHLFIIIDEFAELKREEPDFMRELISVAQVGRSLGVHLILATQKPSGTVDDNIWSNSKFRLCLRVQDQQDSKDMLHKPDAAYLTQPGRGYLQVGSDEVYELFQSGFSGAVFDENMAVGNKEIAKLLTLSGKVDMTGNSIKRLLKKRSDVIWIEKLCKLMQNIEAMQGRQLAAIDNADQKAVYYTDSLYDEFEEQEMEYARSEYNTNRLKDFVKVYLKALTIESKVSLAEKILAIAKKKNIRLPQAKEKTQLDVVKEYLAKLAQENNYNHKIMLWMPVLKENIYLEDFDEYLMQSYQWGEWPKDIEKGNLKILLGQFDDPANQNQMPLYLDFLEDGNVAICGTILCGKSTMMQTMVYALTHRFTPDVVHIYCIDFSNKMLSSFEHAPHVGGIMVEGEYDKIAKFFNMIMHILEDRKKKLRGGNYKQYVQAGNTDIPAIVLFVDNYGAFKEKTEENYEDAMIQLAKEGVSLGIYMVVSGGGFSMSEISSRLADNIQTVLCLSLKDKYEYAEYLHDMRIEVMPESGVKGRGLAHYGERILEFQTAVAFKAIDNYARMERISMICDEMKDSWTGLCARKIPEIPKKPVWSTFVDLYEYKEMLLDKDHVAVGYNEANAEVYGISLEEIYCYMVCGAGRSGKTNFMKVFVQSVLDKKSKVCIIDSPKAEYKVYQKEDISYLTDAKSLFTYFKDELTPVFQKRNATKRSLLEQEKGEDEIYQVQSKETPYFIFISDMLWFFEMVYGAEYEMKGFLETLFEKGRFHHIYFIGEFALNQVSELRGYHGFELFANYHTGIHFGGKTIDNSLLSFDYMDYTEQSKGEKAGIGFLPDVTSENRAAKIVIPLARK</sequence>
<dbReference type="SMART" id="SM00240">
    <property type="entry name" value="FHA"/>
    <property type="match status" value="1"/>
</dbReference>
<feature type="domain" description="FHA" evidence="6">
    <location>
        <begin position="115"/>
        <end position="164"/>
    </location>
</feature>
<protein>
    <submittedName>
        <fullName evidence="8">Type VII secretion protein EssC</fullName>
    </submittedName>
</protein>
<reference evidence="8 9" key="1">
    <citation type="submission" date="2020-08" db="EMBL/GenBank/DDBJ databases">
        <title>Genome public.</title>
        <authorList>
            <person name="Liu C."/>
            <person name="Sun Q."/>
        </authorList>
    </citation>
    <scope>NUCLEOTIDE SEQUENCE [LARGE SCALE GENOMIC DNA]</scope>
    <source>
        <strain evidence="8 9">BX3</strain>
    </source>
</reference>
<dbReference type="Gene3D" id="3.40.50.300">
    <property type="entry name" value="P-loop containing nucleotide triphosphate hydrolases"/>
    <property type="match status" value="3"/>
</dbReference>
<gene>
    <name evidence="8" type="primary">essC</name>
    <name evidence="8" type="ORF">H8700_07110</name>
</gene>
<accession>A0ABR7MUR1</accession>
<comment type="caution">
    <text evidence="8">The sequence shown here is derived from an EMBL/GenBank/DDBJ whole genome shotgun (WGS) entry which is preliminary data.</text>
</comment>
<feature type="transmembrane region" description="Helical" evidence="5">
    <location>
        <begin position="262"/>
        <end position="284"/>
    </location>
</feature>
<proteinExistence type="predicted"/>
<feature type="binding site" evidence="4">
    <location>
        <begin position="1162"/>
        <end position="1169"/>
    </location>
    <ligand>
        <name>ATP</name>
        <dbReference type="ChEBI" id="CHEBI:30616"/>
    </ligand>
</feature>
<dbReference type="CDD" id="cd01127">
    <property type="entry name" value="TrwB_TraG_TraD_VirD4"/>
    <property type="match status" value="1"/>
</dbReference>
<dbReference type="PANTHER" id="PTHR22683:SF1">
    <property type="entry name" value="TYPE VII SECRETION SYSTEM PROTEIN ESSC"/>
    <property type="match status" value="1"/>
</dbReference>